<sequence>MKKEKINDLKGQTLPRVKEALRVWNNYHSRVRNDRNYSTVTICDEWYLFSNFYYWYIDNVVDGWHLDKDILGGNEYSPDNCIFVPREVNQLFRKVPTSLSTGVVVNHKGYQAQAKFGKRVYKFGTYPTIEEAHAAYVSGRKSYIYKLSQKYKAYPKLSAVLLQKSK</sequence>
<evidence type="ECO:0000313" key="2">
    <source>
        <dbReference type="Proteomes" id="UP001159937"/>
    </source>
</evidence>
<accession>A0AAJ1NWU3</accession>
<proteinExistence type="predicted"/>
<reference evidence="1" key="1">
    <citation type="submission" date="2022-09" db="EMBL/GenBank/DDBJ databases">
        <title>Intensive care unit water sources are persistently colonized with multi-drug resistant bacteria and are the site of extensive horizontal gene transfer of antibiotic resistance genes.</title>
        <authorList>
            <person name="Diorio-Toth L."/>
        </authorList>
    </citation>
    <scope>NUCLEOTIDE SEQUENCE</scope>
    <source>
        <strain evidence="1">GD03918</strain>
    </source>
</reference>
<name>A0AAJ1NWU3_9ENTR</name>
<comment type="caution">
    <text evidence="1">The sequence shown here is derived from an EMBL/GenBank/DDBJ whole genome shotgun (WGS) entry which is preliminary data.</text>
</comment>
<protein>
    <submittedName>
        <fullName evidence="1">Uncharacterized protein</fullName>
    </submittedName>
</protein>
<dbReference type="AlphaFoldDB" id="A0AAJ1NWU3"/>
<dbReference type="EMBL" id="JAOCBF010000072">
    <property type="protein sequence ID" value="MDH0966947.1"/>
    <property type="molecule type" value="Genomic_DNA"/>
</dbReference>
<dbReference type="Proteomes" id="UP001159937">
    <property type="component" value="Unassembled WGS sequence"/>
</dbReference>
<gene>
    <name evidence="1" type="ORF">N5C89_29350</name>
</gene>
<dbReference type="RefSeq" id="WP_279944952.1">
    <property type="nucleotide sequence ID" value="NZ_JAOCBF010000072.1"/>
</dbReference>
<evidence type="ECO:0000313" key="1">
    <source>
        <dbReference type="EMBL" id="MDH0966947.1"/>
    </source>
</evidence>
<organism evidence="1 2">
    <name type="scientific">Klebsiella michiganensis</name>
    <dbReference type="NCBI Taxonomy" id="1134687"/>
    <lineage>
        <taxon>Bacteria</taxon>
        <taxon>Pseudomonadati</taxon>
        <taxon>Pseudomonadota</taxon>
        <taxon>Gammaproteobacteria</taxon>
        <taxon>Enterobacterales</taxon>
        <taxon>Enterobacteriaceae</taxon>
        <taxon>Klebsiella/Raoultella group</taxon>
        <taxon>Klebsiella</taxon>
    </lineage>
</organism>